<dbReference type="Proteomes" id="UP000828251">
    <property type="component" value="Unassembled WGS sequence"/>
</dbReference>
<evidence type="ECO:0000313" key="1">
    <source>
        <dbReference type="EMBL" id="KAH1121988.1"/>
    </source>
</evidence>
<organism evidence="1 2">
    <name type="scientific">Gossypium stocksii</name>
    <dbReference type="NCBI Taxonomy" id="47602"/>
    <lineage>
        <taxon>Eukaryota</taxon>
        <taxon>Viridiplantae</taxon>
        <taxon>Streptophyta</taxon>
        <taxon>Embryophyta</taxon>
        <taxon>Tracheophyta</taxon>
        <taxon>Spermatophyta</taxon>
        <taxon>Magnoliopsida</taxon>
        <taxon>eudicotyledons</taxon>
        <taxon>Gunneridae</taxon>
        <taxon>Pentapetalae</taxon>
        <taxon>rosids</taxon>
        <taxon>malvids</taxon>
        <taxon>Malvales</taxon>
        <taxon>Malvaceae</taxon>
        <taxon>Malvoideae</taxon>
        <taxon>Gossypium</taxon>
    </lineage>
</organism>
<proteinExistence type="predicted"/>
<gene>
    <name evidence="1" type="ORF">J1N35_005148</name>
</gene>
<name>A0A9D3WEU6_9ROSI</name>
<evidence type="ECO:0000313" key="2">
    <source>
        <dbReference type="Proteomes" id="UP000828251"/>
    </source>
</evidence>
<protein>
    <submittedName>
        <fullName evidence="1">Uncharacterized protein</fullName>
    </submittedName>
</protein>
<dbReference type="EMBL" id="JAIQCV010000002">
    <property type="protein sequence ID" value="KAH1121988.1"/>
    <property type="molecule type" value="Genomic_DNA"/>
</dbReference>
<dbReference type="AlphaFoldDB" id="A0A9D3WEU6"/>
<keyword evidence="2" id="KW-1185">Reference proteome</keyword>
<sequence length="166" mass="18956">MPKYLDEPPYDSYRMPSCETTKMTNSKVLSNMSDMMVQIIKMMQEIFEELSSKKGDMFGTHNLDQENPCIIDDHNENYCEIQPEFVTKDYVKEFNIGQVVFDPTDIATDITIKVEVIDELTIIMDLKPIVNGSVEKPINLLAIAEKVSVKEDGEFYSFSFDNGSKA</sequence>
<reference evidence="1 2" key="1">
    <citation type="journal article" date="2021" name="Plant Biotechnol. J.">
        <title>Multi-omics assisted identification of the key and species-specific regulatory components of drought-tolerant mechanisms in Gossypium stocksii.</title>
        <authorList>
            <person name="Yu D."/>
            <person name="Ke L."/>
            <person name="Zhang D."/>
            <person name="Wu Y."/>
            <person name="Sun Y."/>
            <person name="Mei J."/>
            <person name="Sun J."/>
            <person name="Sun Y."/>
        </authorList>
    </citation>
    <scope>NUCLEOTIDE SEQUENCE [LARGE SCALE GENOMIC DNA]</scope>
    <source>
        <strain evidence="2">cv. E1</strain>
        <tissue evidence="1">Leaf</tissue>
    </source>
</reference>
<accession>A0A9D3WEU6</accession>
<comment type="caution">
    <text evidence="1">The sequence shown here is derived from an EMBL/GenBank/DDBJ whole genome shotgun (WGS) entry which is preliminary data.</text>
</comment>